<comment type="caution">
    <text evidence="1">The sequence shown here is derived from an EMBL/GenBank/DDBJ whole genome shotgun (WGS) entry which is preliminary data.</text>
</comment>
<dbReference type="EMBL" id="MU266689">
    <property type="protein sequence ID" value="KAH7919163.1"/>
    <property type="molecule type" value="Genomic_DNA"/>
</dbReference>
<protein>
    <submittedName>
        <fullName evidence="1">Uncharacterized protein</fullName>
    </submittedName>
</protein>
<accession>A0ACB8B233</accession>
<dbReference type="Proteomes" id="UP000790709">
    <property type="component" value="Unassembled WGS sequence"/>
</dbReference>
<reference evidence="1" key="1">
    <citation type="journal article" date="2021" name="New Phytol.">
        <title>Evolutionary innovations through gain and loss of genes in the ectomycorrhizal Boletales.</title>
        <authorList>
            <person name="Wu G."/>
            <person name="Miyauchi S."/>
            <person name="Morin E."/>
            <person name="Kuo A."/>
            <person name="Drula E."/>
            <person name="Varga T."/>
            <person name="Kohler A."/>
            <person name="Feng B."/>
            <person name="Cao Y."/>
            <person name="Lipzen A."/>
            <person name="Daum C."/>
            <person name="Hundley H."/>
            <person name="Pangilinan J."/>
            <person name="Johnson J."/>
            <person name="Barry K."/>
            <person name="LaButti K."/>
            <person name="Ng V."/>
            <person name="Ahrendt S."/>
            <person name="Min B."/>
            <person name="Choi I.G."/>
            <person name="Park H."/>
            <person name="Plett J.M."/>
            <person name="Magnuson J."/>
            <person name="Spatafora J.W."/>
            <person name="Nagy L.G."/>
            <person name="Henrissat B."/>
            <person name="Grigoriev I.V."/>
            <person name="Yang Z.L."/>
            <person name="Xu J."/>
            <person name="Martin F.M."/>
        </authorList>
    </citation>
    <scope>NUCLEOTIDE SEQUENCE</scope>
    <source>
        <strain evidence="1">KUC20120723A-06</strain>
    </source>
</reference>
<proteinExistence type="predicted"/>
<gene>
    <name evidence="1" type="ORF">BV22DRAFT_1051246</name>
</gene>
<evidence type="ECO:0000313" key="1">
    <source>
        <dbReference type="EMBL" id="KAH7919163.1"/>
    </source>
</evidence>
<organism evidence="1 2">
    <name type="scientific">Leucogyrophana mollusca</name>
    <dbReference type="NCBI Taxonomy" id="85980"/>
    <lineage>
        <taxon>Eukaryota</taxon>
        <taxon>Fungi</taxon>
        <taxon>Dikarya</taxon>
        <taxon>Basidiomycota</taxon>
        <taxon>Agaricomycotina</taxon>
        <taxon>Agaricomycetes</taxon>
        <taxon>Agaricomycetidae</taxon>
        <taxon>Boletales</taxon>
        <taxon>Boletales incertae sedis</taxon>
        <taxon>Leucogyrophana</taxon>
    </lineage>
</organism>
<name>A0ACB8B233_9AGAM</name>
<keyword evidence="2" id="KW-1185">Reference proteome</keyword>
<evidence type="ECO:0000313" key="2">
    <source>
        <dbReference type="Proteomes" id="UP000790709"/>
    </source>
</evidence>
<sequence length="153" mass="16961">MPFMLGDIWVIFDAQTVSWYNGDTWQPGIGNCAKQSTMHPIMQGYKLYYIPKSPFAVKWFSAQSVSSVAQQETVTGASASVGDVSNQSCRDTKNLKRKQGDECDEGLLLLTNFMQGNNFTFDVHHQNENAHLDVGTVSHVLVPTDLLLSAFPT</sequence>